<evidence type="ECO:0000313" key="2">
    <source>
        <dbReference type="EMBL" id="CAE1302876.1"/>
    </source>
</evidence>
<proteinExistence type="predicted"/>
<evidence type="ECO:0000313" key="3">
    <source>
        <dbReference type="Proteomes" id="UP000597762"/>
    </source>
</evidence>
<evidence type="ECO:0000256" key="1">
    <source>
        <dbReference type="SAM" id="MobiDB-lite"/>
    </source>
</evidence>
<accession>A0A812DH86</accession>
<comment type="caution">
    <text evidence="2">The sequence shown here is derived from an EMBL/GenBank/DDBJ whole genome shotgun (WGS) entry which is preliminary data.</text>
</comment>
<protein>
    <submittedName>
        <fullName evidence="2">Uncharacterized protein</fullName>
    </submittedName>
</protein>
<dbReference type="AlphaFoldDB" id="A0A812DH86"/>
<reference evidence="2" key="1">
    <citation type="submission" date="2021-01" db="EMBL/GenBank/DDBJ databases">
        <authorList>
            <person name="Li R."/>
            <person name="Bekaert M."/>
        </authorList>
    </citation>
    <scope>NUCLEOTIDE SEQUENCE</scope>
    <source>
        <strain evidence="2">Farmed</strain>
    </source>
</reference>
<sequence>MTPGCSRIPSHRDQPPVPHTETAFFHEPLQSFLPYHRQLAKKQIFLLAINQNYICPQSRQNNPPLVGVASTNTVHFFEPSELVFYLVSLTIGFRKAILHRGKPLDNLVTGISFQKKDPAGDCGIPPGRDIPTTYRLLSYASLSLNHHNISSWSGVS</sequence>
<dbReference type="Proteomes" id="UP000597762">
    <property type="component" value="Unassembled WGS sequence"/>
</dbReference>
<feature type="region of interest" description="Disordered" evidence="1">
    <location>
        <begin position="1"/>
        <end position="20"/>
    </location>
</feature>
<gene>
    <name evidence="2" type="ORF">SPHA_55266</name>
</gene>
<name>A0A812DH86_ACAPH</name>
<organism evidence="2 3">
    <name type="scientific">Acanthosepion pharaonis</name>
    <name type="common">Pharaoh cuttlefish</name>
    <name type="synonym">Sepia pharaonis</name>
    <dbReference type="NCBI Taxonomy" id="158019"/>
    <lineage>
        <taxon>Eukaryota</taxon>
        <taxon>Metazoa</taxon>
        <taxon>Spiralia</taxon>
        <taxon>Lophotrochozoa</taxon>
        <taxon>Mollusca</taxon>
        <taxon>Cephalopoda</taxon>
        <taxon>Coleoidea</taxon>
        <taxon>Decapodiformes</taxon>
        <taxon>Sepiida</taxon>
        <taxon>Sepiina</taxon>
        <taxon>Sepiidae</taxon>
        <taxon>Acanthosepion</taxon>
    </lineage>
</organism>
<keyword evidence="3" id="KW-1185">Reference proteome</keyword>
<dbReference type="EMBL" id="CAHIKZ030003661">
    <property type="protein sequence ID" value="CAE1302876.1"/>
    <property type="molecule type" value="Genomic_DNA"/>
</dbReference>